<keyword evidence="3" id="KW-1185">Reference proteome</keyword>
<proteinExistence type="predicted"/>
<dbReference type="AlphaFoldDB" id="A0A1M5S455"/>
<feature type="domain" description="CGGC" evidence="1">
    <location>
        <begin position="19"/>
        <end position="100"/>
    </location>
</feature>
<dbReference type="SMART" id="SM01078">
    <property type="entry name" value="CGGC"/>
    <property type="match status" value="1"/>
</dbReference>
<protein>
    <submittedName>
        <fullName evidence="2">Predicted metal-binding protein</fullName>
    </submittedName>
</protein>
<dbReference type="STRING" id="1123382.SAMN02745221_02166"/>
<evidence type="ECO:0000313" key="3">
    <source>
        <dbReference type="Proteomes" id="UP000242329"/>
    </source>
</evidence>
<evidence type="ECO:0000313" key="2">
    <source>
        <dbReference type="EMBL" id="SHH33220.1"/>
    </source>
</evidence>
<dbReference type="Proteomes" id="UP000242329">
    <property type="component" value="Unassembled WGS sequence"/>
</dbReference>
<sequence>MDQYHLIRHLYLVEGMFQRGRSKFFAGYDENAEIIGFVTCGGCPGRRVLRLIESMKKHGLNVVHLSSCMLMETGYPKCPHYEEIKKTVENKGIRVVEGTHH</sequence>
<dbReference type="Pfam" id="PF08821">
    <property type="entry name" value="CGGC"/>
    <property type="match status" value="1"/>
</dbReference>
<reference evidence="3" key="1">
    <citation type="submission" date="2016-11" db="EMBL/GenBank/DDBJ databases">
        <authorList>
            <person name="Varghese N."/>
            <person name="Submissions S."/>
        </authorList>
    </citation>
    <scope>NUCLEOTIDE SEQUENCE [LARGE SCALE GENOMIC DNA]</scope>
    <source>
        <strain evidence="3">DSM 11003</strain>
    </source>
</reference>
<organism evidence="2 3">
    <name type="scientific">Thermosyntropha lipolytica DSM 11003</name>
    <dbReference type="NCBI Taxonomy" id="1123382"/>
    <lineage>
        <taxon>Bacteria</taxon>
        <taxon>Bacillati</taxon>
        <taxon>Bacillota</taxon>
        <taxon>Clostridia</taxon>
        <taxon>Eubacteriales</taxon>
        <taxon>Syntrophomonadaceae</taxon>
        <taxon>Thermosyntropha</taxon>
    </lineage>
</organism>
<gene>
    <name evidence="2" type="ORF">SAMN02745221_02166</name>
</gene>
<name>A0A1M5S455_9FIRM</name>
<dbReference type="EMBL" id="FQWY01000067">
    <property type="protein sequence ID" value="SHH33220.1"/>
    <property type="molecule type" value="Genomic_DNA"/>
</dbReference>
<accession>A0A1M5S455</accession>
<dbReference type="InterPro" id="IPR014925">
    <property type="entry name" value="CGGC_dom"/>
</dbReference>
<evidence type="ECO:0000259" key="1">
    <source>
        <dbReference type="SMART" id="SM01078"/>
    </source>
</evidence>